<gene>
    <name evidence="4" type="ORF">JI742_02185</name>
</gene>
<dbReference type="NCBIfam" id="TIGR02595">
    <property type="entry name" value="PEP_CTERM"/>
    <property type="match status" value="1"/>
</dbReference>
<organism evidence="4 5">
    <name type="scientific">Aquariibacter lacus</name>
    <dbReference type="NCBI Taxonomy" id="2801332"/>
    <lineage>
        <taxon>Bacteria</taxon>
        <taxon>Pseudomonadati</taxon>
        <taxon>Pseudomonadota</taxon>
        <taxon>Betaproteobacteria</taxon>
        <taxon>Burkholderiales</taxon>
        <taxon>Sphaerotilaceae</taxon>
        <taxon>Aquariibacter</taxon>
    </lineage>
</organism>
<evidence type="ECO:0000259" key="3">
    <source>
        <dbReference type="Pfam" id="PF22494"/>
    </source>
</evidence>
<dbReference type="InterPro" id="IPR052956">
    <property type="entry name" value="Mesenchyme-surface_protein"/>
</dbReference>
<evidence type="ECO:0000259" key="2">
    <source>
        <dbReference type="Pfam" id="PF07589"/>
    </source>
</evidence>
<dbReference type="PANTHER" id="PTHR46928:SF1">
    <property type="entry name" value="MESENCHYME-SPECIFIC CELL SURFACE GLYCOPROTEIN"/>
    <property type="match status" value="1"/>
</dbReference>
<evidence type="ECO:0000256" key="1">
    <source>
        <dbReference type="SAM" id="MobiDB-lite"/>
    </source>
</evidence>
<dbReference type="PANTHER" id="PTHR46928">
    <property type="entry name" value="MESENCHYME-SPECIFIC CELL SURFACE GLYCOPROTEIN"/>
    <property type="match status" value="1"/>
</dbReference>
<feature type="domain" description="Ice-binding protein C-terminal" evidence="2">
    <location>
        <begin position="181"/>
        <end position="205"/>
    </location>
</feature>
<name>A0A9X0XDA8_9BURK</name>
<reference evidence="4 5" key="1">
    <citation type="submission" date="2021-01" db="EMBL/GenBank/DDBJ databases">
        <title>Piscinibacter sp. Jin2 Genome sequencing and assembly.</title>
        <authorList>
            <person name="Kim I."/>
        </authorList>
    </citation>
    <scope>NUCLEOTIDE SEQUENCE [LARGE SCALE GENOMIC DNA]</scope>
    <source>
        <strain evidence="4 5">Jin2</strain>
    </source>
</reference>
<dbReference type="AlphaFoldDB" id="A0A9X0XDA8"/>
<dbReference type="EMBL" id="JAERRA010000001">
    <property type="protein sequence ID" value="MBL0718687.1"/>
    <property type="molecule type" value="Genomic_DNA"/>
</dbReference>
<feature type="domain" description="Choice-of-anchor I" evidence="3">
    <location>
        <begin position="25"/>
        <end position="149"/>
    </location>
</feature>
<dbReference type="InterPro" id="IPR013424">
    <property type="entry name" value="Ice-binding_C"/>
</dbReference>
<dbReference type="Pfam" id="PF22494">
    <property type="entry name" value="choice_anch_I"/>
    <property type="match status" value="1"/>
</dbReference>
<dbReference type="InterPro" id="IPR055188">
    <property type="entry name" value="Choice_anch_I"/>
</dbReference>
<comment type="caution">
    <text evidence="4">The sequence shown here is derived from an EMBL/GenBank/DDBJ whole genome shotgun (WGS) entry which is preliminary data.</text>
</comment>
<keyword evidence="5" id="KW-1185">Reference proteome</keyword>
<accession>A0A9X0XDA8</accession>
<sequence length="207" mass="21944">MANEGDAREDEADERRGSAGNASIELVPEGSDLSRLILSNVESVRGDLVTFGGRSFSIRDTDGQLVYDSGDLLDREAIARGLYDDGRSDNKGVEPEGVALLDIEGRTFAFIGLERTTTAATAVFDITDPTQVSFIDFIVGQGDRAPEGLTGFKVGNDYYLAVANEAIDGVAGTTSLFQLSPVPEPSTYALMAGGLLALGAFARRRKA</sequence>
<dbReference type="Proteomes" id="UP000643207">
    <property type="component" value="Unassembled WGS sequence"/>
</dbReference>
<protein>
    <submittedName>
        <fullName evidence="4">PEP-CTERM sorting domain-containing protein</fullName>
    </submittedName>
</protein>
<evidence type="ECO:0000313" key="5">
    <source>
        <dbReference type="Proteomes" id="UP000643207"/>
    </source>
</evidence>
<evidence type="ECO:0000313" key="4">
    <source>
        <dbReference type="EMBL" id="MBL0718687.1"/>
    </source>
</evidence>
<feature type="region of interest" description="Disordered" evidence="1">
    <location>
        <begin position="1"/>
        <end position="24"/>
    </location>
</feature>
<dbReference type="Pfam" id="PF07589">
    <property type="entry name" value="PEP-CTERM"/>
    <property type="match status" value="1"/>
</dbReference>
<proteinExistence type="predicted"/>